<gene>
    <name evidence="7" type="ORF">CTEN210_07111</name>
</gene>
<sequence length="302" mass="32080">MRIISVTAAIFAVSTTYVNAFSAVSKVAVSRDAIRSKSSLCMSDEAQDPDRKEPIIDKAPTEEGSHEELMYCLGVNLARQLGDIRPLVENGEELTYVAKGLLDTVVGRLSEEGQLNLLQSRKVDLNNMITERANNIRKNIERAGESMLETMSTTEGVETLASEVRLHILEHGEKGTRPSAASVVKVHYHGTLPDGTVFDSSLGQEEPLSLAVGQLIPGFKEGVLKMHEGDTAMIGIPSDLAYGEEGSLDGRVPGGAAIFFKVQLLEVVSAGIGGGPELLGADGKKLKKNGGSGLLGVDGKPL</sequence>
<evidence type="ECO:0000256" key="2">
    <source>
        <dbReference type="ARBA" id="ARBA00013194"/>
    </source>
</evidence>
<evidence type="ECO:0000256" key="5">
    <source>
        <dbReference type="PROSITE-ProRule" id="PRU00277"/>
    </source>
</evidence>
<name>A0AAD3CT64_9STRA</name>
<dbReference type="Gene3D" id="3.10.50.40">
    <property type="match status" value="1"/>
</dbReference>
<dbReference type="InterPro" id="IPR044609">
    <property type="entry name" value="FKBP2/11"/>
</dbReference>
<keyword evidence="8" id="KW-1185">Reference proteome</keyword>
<dbReference type="InterPro" id="IPR046357">
    <property type="entry name" value="PPIase_dom_sf"/>
</dbReference>
<dbReference type="EMBL" id="BLLK01000040">
    <property type="protein sequence ID" value="GFH50635.1"/>
    <property type="molecule type" value="Genomic_DNA"/>
</dbReference>
<dbReference type="AlphaFoldDB" id="A0AAD3CT64"/>
<dbReference type="PANTHER" id="PTHR45779">
    <property type="entry name" value="PEPTIDYLPROLYL ISOMERASE"/>
    <property type="match status" value="1"/>
</dbReference>
<keyword evidence="4 5" id="KW-0413">Isomerase</keyword>
<comment type="catalytic activity">
    <reaction evidence="1 5">
        <text>[protein]-peptidylproline (omega=180) = [protein]-peptidylproline (omega=0)</text>
        <dbReference type="Rhea" id="RHEA:16237"/>
        <dbReference type="Rhea" id="RHEA-COMP:10747"/>
        <dbReference type="Rhea" id="RHEA-COMP:10748"/>
        <dbReference type="ChEBI" id="CHEBI:83833"/>
        <dbReference type="ChEBI" id="CHEBI:83834"/>
        <dbReference type="EC" id="5.2.1.8"/>
    </reaction>
</comment>
<dbReference type="EC" id="5.2.1.8" evidence="2 5"/>
<evidence type="ECO:0000256" key="3">
    <source>
        <dbReference type="ARBA" id="ARBA00023110"/>
    </source>
</evidence>
<protein>
    <recommendedName>
        <fullName evidence="2 5">peptidylprolyl isomerase</fullName>
        <ecNumber evidence="2 5">5.2.1.8</ecNumber>
    </recommendedName>
</protein>
<dbReference type="PANTHER" id="PTHR45779:SF7">
    <property type="entry name" value="PEPTIDYLPROLYL ISOMERASE"/>
    <property type="match status" value="1"/>
</dbReference>
<evidence type="ECO:0000256" key="1">
    <source>
        <dbReference type="ARBA" id="ARBA00000971"/>
    </source>
</evidence>
<organism evidence="7 8">
    <name type="scientific">Chaetoceros tenuissimus</name>
    <dbReference type="NCBI Taxonomy" id="426638"/>
    <lineage>
        <taxon>Eukaryota</taxon>
        <taxon>Sar</taxon>
        <taxon>Stramenopiles</taxon>
        <taxon>Ochrophyta</taxon>
        <taxon>Bacillariophyta</taxon>
        <taxon>Coscinodiscophyceae</taxon>
        <taxon>Chaetocerotophycidae</taxon>
        <taxon>Chaetocerotales</taxon>
        <taxon>Chaetocerotaceae</taxon>
        <taxon>Chaetoceros</taxon>
    </lineage>
</organism>
<feature type="domain" description="PPIase FKBP-type" evidence="6">
    <location>
        <begin position="181"/>
        <end position="268"/>
    </location>
</feature>
<reference evidence="7 8" key="1">
    <citation type="journal article" date="2021" name="Sci. Rep.">
        <title>The genome of the diatom Chaetoceros tenuissimus carries an ancient integrated fragment of an extant virus.</title>
        <authorList>
            <person name="Hongo Y."/>
            <person name="Kimura K."/>
            <person name="Takaki Y."/>
            <person name="Yoshida Y."/>
            <person name="Baba S."/>
            <person name="Kobayashi G."/>
            <person name="Nagasaki K."/>
            <person name="Hano T."/>
            <person name="Tomaru Y."/>
        </authorList>
    </citation>
    <scope>NUCLEOTIDE SEQUENCE [LARGE SCALE GENOMIC DNA]</scope>
    <source>
        <strain evidence="7 8">NIES-3715</strain>
    </source>
</reference>
<dbReference type="InterPro" id="IPR001179">
    <property type="entry name" value="PPIase_FKBP_dom"/>
</dbReference>
<dbReference type="Proteomes" id="UP001054902">
    <property type="component" value="Unassembled WGS sequence"/>
</dbReference>
<evidence type="ECO:0000256" key="4">
    <source>
        <dbReference type="ARBA" id="ARBA00023235"/>
    </source>
</evidence>
<dbReference type="GO" id="GO:0003755">
    <property type="term" value="F:peptidyl-prolyl cis-trans isomerase activity"/>
    <property type="evidence" value="ECO:0007669"/>
    <property type="project" value="UniProtKB-KW"/>
</dbReference>
<dbReference type="Pfam" id="PF00254">
    <property type="entry name" value="FKBP_C"/>
    <property type="match status" value="1"/>
</dbReference>
<keyword evidence="3 5" id="KW-0697">Rotamase</keyword>
<comment type="caution">
    <text evidence="7">The sequence shown here is derived from an EMBL/GenBank/DDBJ whole genome shotgun (WGS) entry which is preliminary data.</text>
</comment>
<evidence type="ECO:0000313" key="7">
    <source>
        <dbReference type="EMBL" id="GFH50635.1"/>
    </source>
</evidence>
<evidence type="ECO:0000313" key="8">
    <source>
        <dbReference type="Proteomes" id="UP001054902"/>
    </source>
</evidence>
<dbReference type="SUPFAM" id="SSF54534">
    <property type="entry name" value="FKBP-like"/>
    <property type="match status" value="1"/>
</dbReference>
<dbReference type="GO" id="GO:0005783">
    <property type="term" value="C:endoplasmic reticulum"/>
    <property type="evidence" value="ECO:0007669"/>
    <property type="project" value="TreeGrafter"/>
</dbReference>
<dbReference type="PROSITE" id="PS50059">
    <property type="entry name" value="FKBP_PPIASE"/>
    <property type="match status" value="1"/>
</dbReference>
<proteinExistence type="predicted"/>
<accession>A0AAD3CT64</accession>
<evidence type="ECO:0000259" key="6">
    <source>
        <dbReference type="PROSITE" id="PS50059"/>
    </source>
</evidence>